<feature type="chain" id="PRO_5041269739" evidence="1">
    <location>
        <begin position="27"/>
        <end position="72"/>
    </location>
</feature>
<accession>A0AA39MMV6</accession>
<name>A0AA39MMV6_9AGAR</name>
<dbReference type="Proteomes" id="UP001175226">
    <property type="component" value="Unassembled WGS sequence"/>
</dbReference>
<comment type="caution">
    <text evidence="2">The sequence shown here is derived from an EMBL/GenBank/DDBJ whole genome shotgun (WGS) entry which is preliminary data.</text>
</comment>
<dbReference type="AlphaFoldDB" id="A0AA39MMV6"/>
<proteinExistence type="predicted"/>
<evidence type="ECO:0000313" key="3">
    <source>
        <dbReference type="Proteomes" id="UP001175226"/>
    </source>
</evidence>
<dbReference type="EMBL" id="JAUEPT010000037">
    <property type="protein sequence ID" value="KAK0439564.1"/>
    <property type="molecule type" value="Genomic_DNA"/>
</dbReference>
<feature type="signal peptide" evidence="1">
    <location>
        <begin position="1"/>
        <end position="26"/>
    </location>
</feature>
<evidence type="ECO:0000313" key="2">
    <source>
        <dbReference type="EMBL" id="KAK0439564.1"/>
    </source>
</evidence>
<sequence>MAKPRRDGGVIFSDLLLLMVFEELRGEDISLSVTLRWRRRGWEQFKTNLNVHSSKGVLAVKPSRRRYRPVIL</sequence>
<gene>
    <name evidence="2" type="ORF">EV421DRAFT_1819547</name>
</gene>
<protein>
    <submittedName>
        <fullName evidence="2">Uncharacterized protein</fullName>
    </submittedName>
</protein>
<reference evidence="2" key="1">
    <citation type="submission" date="2023-06" db="EMBL/GenBank/DDBJ databases">
        <authorList>
            <consortium name="Lawrence Berkeley National Laboratory"/>
            <person name="Ahrendt S."/>
            <person name="Sahu N."/>
            <person name="Indic B."/>
            <person name="Wong-Bajracharya J."/>
            <person name="Merenyi Z."/>
            <person name="Ke H.-M."/>
            <person name="Monk M."/>
            <person name="Kocsube S."/>
            <person name="Drula E."/>
            <person name="Lipzen A."/>
            <person name="Balint B."/>
            <person name="Henrissat B."/>
            <person name="Andreopoulos B."/>
            <person name="Martin F.M."/>
            <person name="Harder C.B."/>
            <person name="Rigling D."/>
            <person name="Ford K.L."/>
            <person name="Foster G.D."/>
            <person name="Pangilinan J."/>
            <person name="Papanicolaou A."/>
            <person name="Barry K."/>
            <person name="LaButti K."/>
            <person name="Viragh M."/>
            <person name="Koriabine M."/>
            <person name="Yan M."/>
            <person name="Riley R."/>
            <person name="Champramary S."/>
            <person name="Plett K.L."/>
            <person name="Tsai I.J."/>
            <person name="Slot J."/>
            <person name="Sipos G."/>
            <person name="Plett J."/>
            <person name="Nagy L.G."/>
            <person name="Grigoriev I.V."/>
        </authorList>
    </citation>
    <scope>NUCLEOTIDE SEQUENCE</scope>
    <source>
        <strain evidence="2">FPL87.14</strain>
    </source>
</reference>
<keyword evidence="1" id="KW-0732">Signal</keyword>
<keyword evidence="3" id="KW-1185">Reference proteome</keyword>
<evidence type="ECO:0000256" key="1">
    <source>
        <dbReference type="SAM" id="SignalP"/>
    </source>
</evidence>
<organism evidence="2 3">
    <name type="scientific">Armillaria borealis</name>
    <dbReference type="NCBI Taxonomy" id="47425"/>
    <lineage>
        <taxon>Eukaryota</taxon>
        <taxon>Fungi</taxon>
        <taxon>Dikarya</taxon>
        <taxon>Basidiomycota</taxon>
        <taxon>Agaricomycotina</taxon>
        <taxon>Agaricomycetes</taxon>
        <taxon>Agaricomycetidae</taxon>
        <taxon>Agaricales</taxon>
        <taxon>Marasmiineae</taxon>
        <taxon>Physalacriaceae</taxon>
        <taxon>Armillaria</taxon>
    </lineage>
</organism>